<dbReference type="HOGENOM" id="CLU_026126_7_2_1"/>
<dbReference type="InterPro" id="IPR036249">
    <property type="entry name" value="Thioredoxin-like_sf"/>
</dbReference>
<dbReference type="eggNOG" id="KOG1752">
    <property type="taxonomic scope" value="Eukaryota"/>
</dbReference>
<dbReference type="Pfam" id="PF00462">
    <property type="entry name" value="Glutaredoxin"/>
    <property type="match status" value="1"/>
</dbReference>
<dbReference type="EnsemblProtists" id="EOD23803">
    <property type="protein sequence ID" value="EOD23803"/>
    <property type="gene ID" value="EMIHUDRAFT_59118"/>
</dbReference>
<dbReference type="PROSITE" id="PS00195">
    <property type="entry name" value="GLUTAREDOXIN_1"/>
    <property type="match status" value="1"/>
</dbReference>
<reference evidence="7" key="1">
    <citation type="journal article" date="2013" name="Nature">
        <title>Pan genome of the phytoplankton Emiliania underpins its global distribution.</title>
        <authorList>
            <person name="Read B.A."/>
            <person name="Kegel J."/>
            <person name="Klute M.J."/>
            <person name="Kuo A."/>
            <person name="Lefebvre S.C."/>
            <person name="Maumus F."/>
            <person name="Mayer C."/>
            <person name="Miller J."/>
            <person name="Monier A."/>
            <person name="Salamov A."/>
            <person name="Young J."/>
            <person name="Aguilar M."/>
            <person name="Claverie J.M."/>
            <person name="Frickenhaus S."/>
            <person name="Gonzalez K."/>
            <person name="Herman E.K."/>
            <person name="Lin Y.C."/>
            <person name="Napier J."/>
            <person name="Ogata H."/>
            <person name="Sarno A.F."/>
            <person name="Shmutz J."/>
            <person name="Schroeder D."/>
            <person name="de Vargas C."/>
            <person name="Verret F."/>
            <person name="von Dassow P."/>
            <person name="Valentin K."/>
            <person name="Van de Peer Y."/>
            <person name="Wheeler G."/>
            <person name="Dacks J.B."/>
            <person name="Delwiche C.F."/>
            <person name="Dyhrman S.T."/>
            <person name="Glockner G."/>
            <person name="John U."/>
            <person name="Richards T."/>
            <person name="Worden A.Z."/>
            <person name="Zhang X."/>
            <person name="Grigoriev I.V."/>
            <person name="Allen A.E."/>
            <person name="Bidle K."/>
            <person name="Borodovsky M."/>
            <person name="Bowler C."/>
            <person name="Brownlee C."/>
            <person name="Cock J.M."/>
            <person name="Elias M."/>
            <person name="Gladyshev V.N."/>
            <person name="Groth M."/>
            <person name="Guda C."/>
            <person name="Hadaegh A."/>
            <person name="Iglesias-Rodriguez M.D."/>
            <person name="Jenkins J."/>
            <person name="Jones B.M."/>
            <person name="Lawson T."/>
            <person name="Leese F."/>
            <person name="Lindquist E."/>
            <person name="Lobanov A."/>
            <person name="Lomsadze A."/>
            <person name="Malik S.B."/>
            <person name="Marsh M.E."/>
            <person name="Mackinder L."/>
            <person name="Mock T."/>
            <person name="Mueller-Roeber B."/>
            <person name="Pagarete A."/>
            <person name="Parker M."/>
            <person name="Probert I."/>
            <person name="Quesneville H."/>
            <person name="Raines C."/>
            <person name="Rensing S.A."/>
            <person name="Riano-Pachon D.M."/>
            <person name="Richier S."/>
            <person name="Rokitta S."/>
            <person name="Shiraiwa Y."/>
            <person name="Soanes D.M."/>
            <person name="van der Giezen M."/>
            <person name="Wahlund T.M."/>
            <person name="Williams B."/>
            <person name="Wilson W."/>
            <person name="Wolfe G."/>
            <person name="Wurch L.L."/>
        </authorList>
    </citation>
    <scope>NUCLEOTIDE SEQUENCE</scope>
</reference>
<keyword evidence="1" id="KW-0813">Transport</keyword>
<dbReference type="InterPro" id="IPR014025">
    <property type="entry name" value="Glutaredoxin_subgr"/>
</dbReference>
<dbReference type="GO" id="GO:0015038">
    <property type="term" value="F:glutathione disulfide oxidoreductase activity"/>
    <property type="evidence" value="ECO:0007669"/>
    <property type="project" value="TreeGrafter"/>
</dbReference>
<sequence>ASPLSESIQQTTQAEDVVIYSKSWCPYCAKTKALFDDMAQPYTAIELDQRADGDELQAALLDLTQQRTVPNVFVKGQHIGGNDDSQQAARSGKLKALLEA</sequence>
<keyword evidence="3" id="KW-1015">Disulfide bond</keyword>
<dbReference type="CDD" id="cd03419">
    <property type="entry name" value="GRX_GRXh_1_2_like"/>
    <property type="match status" value="1"/>
</dbReference>
<dbReference type="SUPFAM" id="SSF52833">
    <property type="entry name" value="Thioredoxin-like"/>
    <property type="match status" value="1"/>
</dbReference>
<dbReference type="InterPro" id="IPR017937">
    <property type="entry name" value="Thioredoxin_CS"/>
</dbReference>
<evidence type="ECO:0000313" key="6">
    <source>
        <dbReference type="EnsemblProtists" id="EOD23803"/>
    </source>
</evidence>
<dbReference type="FunFam" id="3.40.30.10:FF:000026">
    <property type="entry name" value="Glutaredoxin 2"/>
    <property type="match status" value="1"/>
</dbReference>
<reference evidence="6" key="2">
    <citation type="submission" date="2024-10" db="UniProtKB">
        <authorList>
            <consortium name="EnsemblProtists"/>
        </authorList>
    </citation>
    <scope>IDENTIFICATION</scope>
</reference>
<dbReference type="PANTHER" id="PTHR45694:SF18">
    <property type="entry name" value="GLUTAREDOXIN-1-RELATED"/>
    <property type="match status" value="1"/>
</dbReference>
<dbReference type="PANTHER" id="PTHR45694">
    <property type="entry name" value="GLUTAREDOXIN 2"/>
    <property type="match status" value="1"/>
</dbReference>
<dbReference type="GO" id="GO:0034599">
    <property type="term" value="P:cellular response to oxidative stress"/>
    <property type="evidence" value="ECO:0007669"/>
    <property type="project" value="TreeGrafter"/>
</dbReference>
<dbReference type="PROSITE" id="PS51354">
    <property type="entry name" value="GLUTAREDOXIN_2"/>
    <property type="match status" value="1"/>
</dbReference>
<dbReference type="InterPro" id="IPR002109">
    <property type="entry name" value="Glutaredoxin"/>
</dbReference>
<dbReference type="AlphaFoldDB" id="A0A0D3JJW8"/>
<dbReference type="PROSITE" id="PS00194">
    <property type="entry name" value="THIOREDOXIN_1"/>
    <property type="match status" value="1"/>
</dbReference>
<evidence type="ECO:0000313" key="7">
    <source>
        <dbReference type="Proteomes" id="UP000013827"/>
    </source>
</evidence>
<evidence type="ECO:0000256" key="3">
    <source>
        <dbReference type="ARBA" id="ARBA00023157"/>
    </source>
</evidence>
<keyword evidence="4" id="KW-0676">Redox-active center</keyword>
<feature type="domain" description="Glutaredoxin" evidence="5">
    <location>
        <begin position="17"/>
        <end position="79"/>
    </location>
</feature>
<proteinExistence type="predicted"/>
<evidence type="ECO:0000256" key="1">
    <source>
        <dbReference type="ARBA" id="ARBA00022448"/>
    </source>
</evidence>
<dbReference type="KEGG" id="ehx:EMIHUDRAFT_59118"/>
<dbReference type="InterPro" id="IPR011899">
    <property type="entry name" value="Glutaredoxin_euk/vir"/>
</dbReference>
<dbReference type="RefSeq" id="XP_005776232.1">
    <property type="nucleotide sequence ID" value="XM_005776175.1"/>
</dbReference>
<organism evidence="6 7">
    <name type="scientific">Emiliania huxleyi (strain CCMP1516)</name>
    <dbReference type="NCBI Taxonomy" id="280463"/>
    <lineage>
        <taxon>Eukaryota</taxon>
        <taxon>Haptista</taxon>
        <taxon>Haptophyta</taxon>
        <taxon>Prymnesiophyceae</taxon>
        <taxon>Isochrysidales</taxon>
        <taxon>Noelaerhabdaceae</taxon>
        <taxon>Emiliania</taxon>
    </lineage>
</organism>
<keyword evidence="2" id="KW-0249">Electron transport</keyword>
<dbReference type="OMA" id="YSMEARE"/>
<keyword evidence="7" id="KW-1185">Reference proteome</keyword>
<dbReference type="NCBIfam" id="TIGR02180">
    <property type="entry name" value="GRX_euk"/>
    <property type="match status" value="1"/>
</dbReference>
<dbReference type="GeneID" id="17269349"/>
<evidence type="ECO:0000256" key="4">
    <source>
        <dbReference type="ARBA" id="ARBA00023284"/>
    </source>
</evidence>
<dbReference type="Proteomes" id="UP000013827">
    <property type="component" value="Unassembled WGS sequence"/>
</dbReference>
<name>A0A0D3JJW8_EMIH1</name>
<evidence type="ECO:0000256" key="2">
    <source>
        <dbReference type="ARBA" id="ARBA00022982"/>
    </source>
</evidence>
<protein>
    <recommendedName>
        <fullName evidence="5">Glutaredoxin domain-containing protein</fullName>
    </recommendedName>
</protein>
<accession>A0A0D3JJW8</accession>
<evidence type="ECO:0000259" key="5">
    <source>
        <dbReference type="Pfam" id="PF00462"/>
    </source>
</evidence>
<dbReference type="InterPro" id="IPR011767">
    <property type="entry name" value="GLR_AS"/>
</dbReference>
<dbReference type="STRING" id="2903.R1CLG1"/>
<dbReference type="PRINTS" id="PR00160">
    <property type="entry name" value="GLUTAREDOXIN"/>
</dbReference>
<dbReference type="GO" id="GO:0005737">
    <property type="term" value="C:cytoplasm"/>
    <property type="evidence" value="ECO:0007669"/>
    <property type="project" value="TreeGrafter"/>
</dbReference>
<dbReference type="PaxDb" id="2903-EOD23803"/>
<dbReference type="Gene3D" id="3.40.30.10">
    <property type="entry name" value="Glutaredoxin"/>
    <property type="match status" value="1"/>
</dbReference>